<organism evidence="1 2">
    <name type="scientific">Paraburkholderia silviterrae</name>
    <dbReference type="NCBI Taxonomy" id="2528715"/>
    <lineage>
        <taxon>Bacteria</taxon>
        <taxon>Pseudomonadati</taxon>
        <taxon>Pseudomonadota</taxon>
        <taxon>Betaproteobacteria</taxon>
        <taxon>Burkholderiales</taxon>
        <taxon>Burkholderiaceae</taxon>
        <taxon>Paraburkholderia</taxon>
    </lineage>
</organism>
<dbReference type="AlphaFoldDB" id="A0A4R5M9F7"/>
<protein>
    <submittedName>
        <fullName evidence="1">Uncharacterized protein</fullName>
    </submittedName>
</protein>
<comment type="caution">
    <text evidence="1">The sequence shown here is derived from an EMBL/GenBank/DDBJ whole genome shotgun (WGS) entry which is preliminary data.</text>
</comment>
<sequence>MDEQKFEQWALVELFGHQRIAGRVSELTIGGQSLVRVDVPECEATEDEPKLQAFTKAFGNGAIYAITFLDEAAARMYVRQLRIQPISTWDLKRALQSLPAGSASRQLEFADEDPRY</sequence>
<evidence type="ECO:0000313" key="1">
    <source>
        <dbReference type="EMBL" id="TDG23256.1"/>
    </source>
</evidence>
<proteinExistence type="predicted"/>
<gene>
    <name evidence="1" type="ORF">EYW47_15100</name>
</gene>
<dbReference type="RefSeq" id="WP_133195626.1">
    <property type="nucleotide sequence ID" value="NZ_JBHUCW010000009.1"/>
</dbReference>
<dbReference type="OrthoDB" id="965837at2"/>
<evidence type="ECO:0000313" key="2">
    <source>
        <dbReference type="Proteomes" id="UP000295722"/>
    </source>
</evidence>
<accession>A0A4R5M9F7</accession>
<dbReference type="Proteomes" id="UP000295722">
    <property type="component" value="Unassembled WGS sequence"/>
</dbReference>
<reference evidence="1 2" key="1">
    <citation type="submission" date="2019-03" db="EMBL/GenBank/DDBJ databases">
        <title>Paraburkholderia sp. 4M-K11, isolated from subtropical forest soil.</title>
        <authorList>
            <person name="Gao Z.-H."/>
            <person name="Qiu L.-H."/>
        </authorList>
    </citation>
    <scope>NUCLEOTIDE SEQUENCE [LARGE SCALE GENOMIC DNA]</scope>
    <source>
        <strain evidence="1 2">4M-K11</strain>
    </source>
</reference>
<dbReference type="EMBL" id="SMRP01000006">
    <property type="protein sequence ID" value="TDG23256.1"/>
    <property type="molecule type" value="Genomic_DNA"/>
</dbReference>
<keyword evidence="2" id="KW-1185">Reference proteome</keyword>
<name>A0A4R5M9F7_9BURK</name>